<sequence length="117" mass="12814">MVQFKALALTLTFFMAIASAVPEPEAAAIDDCMPGCHPNKANCEPPYYETPYKLPTRTDHPPVSFELAISFSAESTGITDTKLFLQSAICAARRNKPHNSPGSIVPWRLFAALKCEK</sequence>
<dbReference type="AlphaFoldDB" id="A0A0J6YE88"/>
<gene>
    <name evidence="2" type="ORF">CIRG_04954</name>
</gene>
<proteinExistence type="predicted"/>
<accession>A0A0J6YE88</accession>
<evidence type="ECO:0000256" key="1">
    <source>
        <dbReference type="SAM" id="SignalP"/>
    </source>
</evidence>
<organism evidence="2 3">
    <name type="scientific">Coccidioides immitis RMSCC 2394</name>
    <dbReference type="NCBI Taxonomy" id="404692"/>
    <lineage>
        <taxon>Eukaryota</taxon>
        <taxon>Fungi</taxon>
        <taxon>Dikarya</taxon>
        <taxon>Ascomycota</taxon>
        <taxon>Pezizomycotina</taxon>
        <taxon>Eurotiomycetes</taxon>
        <taxon>Eurotiomycetidae</taxon>
        <taxon>Onygenales</taxon>
        <taxon>Onygenaceae</taxon>
        <taxon>Coccidioides</taxon>
    </lineage>
</organism>
<evidence type="ECO:0000313" key="2">
    <source>
        <dbReference type="EMBL" id="KMP05273.1"/>
    </source>
</evidence>
<reference evidence="3" key="1">
    <citation type="journal article" date="2010" name="Genome Res.">
        <title>Population genomic sequencing of Coccidioides fungi reveals recent hybridization and transposon control.</title>
        <authorList>
            <person name="Neafsey D.E."/>
            <person name="Barker B.M."/>
            <person name="Sharpton T.J."/>
            <person name="Stajich J.E."/>
            <person name="Park D.J."/>
            <person name="Whiston E."/>
            <person name="Hung C.-Y."/>
            <person name="McMahan C."/>
            <person name="White J."/>
            <person name="Sykes S."/>
            <person name="Heiman D."/>
            <person name="Young S."/>
            <person name="Zeng Q."/>
            <person name="Abouelleil A."/>
            <person name="Aftuck L."/>
            <person name="Bessette D."/>
            <person name="Brown A."/>
            <person name="FitzGerald M."/>
            <person name="Lui A."/>
            <person name="Macdonald J.P."/>
            <person name="Priest M."/>
            <person name="Orbach M.J."/>
            <person name="Galgiani J.N."/>
            <person name="Kirkland T.N."/>
            <person name="Cole G.T."/>
            <person name="Birren B.W."/>
            <person name="Henn M.R."/>
            <person name="Taylor J.W."/>
            <person name="Rounsley S.D."/>
        </authorList>
    </citation>
    <scope>NUCLEOTIDE SEQUENCE [LARGE SCALE GENOMIC DNA]</scope>
    <source>
        <strain evidence="3">RMSCC 2394</strain>
    </source>
</reference>
<dbReference type="EMBL" id="DS028095">
    <property type="protein sequence ID" value="KMP05273.1"/>
    <property type="molecule type" value="Genomic_DNA"/>
</dbReference>
<evidence type="ECO:0000313" key="3">
    <source>
        <dbReference type="Proteomes" id="UP000054565"/>
    </source>
</evidence>
<feature type="chain" id="PRO_5005284907" evidence="1">
    <location>
        <begin position="21"/>
        <end position="117"/>
    </location>
</feature>
<protein>
    <submittedName>
        <fullName evidence="2">Uncharacterized protein</fullName>
    </submittedName>
</protein>
<dbReference type="Proteomes" id="UP000054565">
    <property type="component" value="Unassembled WGS sequence"/>
</dbReference>
<keyword evidence="1" id="KW-0732">Signal</keyword>
<feature type="signal peptide" evidence="1">
    <location>
        <begin position="1"/>
        <end position="20"/>
    </location>
</feature>
<name>A0A0J6YE88_COCIT</name>